<evidence type="ECO:0000313" key="5">
    <source>
        <dbReference type="Proteomes" id="UP000231279"/>
    </source>
</evidence>
<feature type="transmembrane region" description="Helical" evidence="1">
    <location>
        <begin position="338"/>
        <end position="358"/>
    </location>
</feature>
<accession>A0A2G9H153</accession>
<evidence type="ECO:0000313" key="4">
    <source>
        <dbReference type="EMBL" id="PIN11257.1"/>
    </source>
</evidence>
<sequence length="375" mass="41030">MGSRTAYSLTFLCVLSLLALHFKGIYGDSSVVFLDSPTRNYFRHKPTQTAALSPSEVGAAASVLLGIAPPSTLTAASSAKLHEVLMPKPFDKPHAVLMLEVAGAEDSQLIVDGDKSAFGGSHRIKVVDIEQRVDIYLPDEDEVSLVSLDELSNDAECSDKELSEFASWLGGSYAEDASKPLNGEVIIPMANDVSLRLQMSKGVDREFFTSLLFLINNIRRAMEMHQMLINGKRSPAELVIGRFNGIKDLQDHYGTEGIAQYGLELFATSISKAFDSLQAAYQGRVVGMIINGGPLASQSEKMIHVTETPRPSARWLEETESSSNITQIAEVLFVRRTLAWITGIILLIATLLGIYFLLNMPVTKDTLLYSNVKLD</sequence>
<gene>
    <name evidence="4" type="ORF">CDL12_16136</name>
</gene>
<keyword evidence="1" id="KW-0472">Membrane</keyword>
<dbReference type="InterPro" id="IPR056696">
    <property type="entry name" value="DUF7794"/>
</dbReference>
<feature type="signal peptide" evidence="2">
    <location>
        <begin position="1"/>
        <end position="27"/>
    </location>
</feature>
<dbReference type="PANTHER" id="PTHR37735">
    <property type="entry name" value="OS08G0567000 PROTEIN"/>
    <property type="match status" value="1"/>
</dbReference>
<evidence type="ECO:0000256" key="2">
    <source>
        <dbReference type="SAM" id="SignalP"/>
    </source>
</evidence>
<dbReference type="STRING" id="429701.A0A2G9H153"/>
<evidence type="ECO:0000259" key="3">
    <source>
        <dbReference type="Pfam" id="PF25070"/>
    </source>
</evidence>
<dbReference type="AlphaFoldDB" id="A0A2G9H153"/>
<feature type="chain" id="PRO_5013694944" description="DUF7794 domain-containing protein" evidence="2">
    <location>
        <begin position="28"/>
        <end position="375"/>
    </location>
</feature>
<organism evidence="4 5">
    <name type="scientific">Handroanthus impetiginosus</name>
    <dbReference type="NCBI Taxonomy" id="429701"/>
    <lineage>
        <taxon>Eukaryota</taxon>
        <taxon>Viridiplantae</taxon>
        <taxon>Streptophyta</taxon>
        <taxon>Embryophyta</taxon>
        <taxon>Tracheophyta</taxon>
        <taxon>Spermatophyta</taxon>
        <taxon>Magnoliopsida</taxon>
        <taxon>eudicotyledons</taxon>
        <taxon>Gunneridae</taxon>
        <taxon>Pentapetalae</taxon>
        <taxon>asterids</taxon>
        <taxon>lamiids</taxon>
        <taxon>Lamiales</taxon>
        <taxon>Bignoniaceae</taxon>
        <taxon>Crescentiina</taxon>
        <taxon>Tabebuia alliance</taxon>
        <taxon>Handroanthus</taxon>
    </lineage>
</organism>
<evidence type="ECO:0000256" key="1">
    <source>
        <dbReference type="SAM" id="Phobius"/>
    </source>
</evidence>
<dbReference type="GO" id="GO:0012505">
    <property type="term" value="C:endomembrane system"/>
    <property type="evidence" value="ECO:0007669"/>
    <property type="project" value="TreeGrafter"/>
</dbReference>
<dbReference type="Pfam" id="PF25070">
    <property type="entry name" value="DUF7794"/>
    <property type="match status" value="1"/>
</dbReference>
<name>A0A2G9H153_9LAMI</name>
<dbReference type="EMBL" id="NKXS01002990">
    <property type="protein sequence ID" value="PIN11257.1"/>
    <property type="molecule type" value="Genomic_DNA"/>
</dbReference>
<keyword evidence="1" id="KW-1133">Transmembrane helix</keyword>
<dbReference type="PANTHER" id="PTHR37735:SF1">
    <property type="entry name" value="OS08G0567000 PROTEIN"/>
    <property type="match status" value="1"/>
</dbReference>
<proteinExistence type="predicted"/>
<protein>
    <recommendedName>
        <fullName evidence="3">DUF7794 domain-containing protein</fullName>
    </recommendedName>
</protein>
<dbReference type="Proteomes" id="UP000231279">
    <property type="component" value="Unassembled WGS sequence"/>
</dbReference>
<keyword evidence="1" id="KW-0812">Transmembrane</keyword>
<keyword evidence="5" id="KW-1185">Reference proteome</keyword>
<reference evidence="5" key="1">
    <citation type="journal article" date="2018" name="Gigascience">
        <title>Genome assembly of the Pink Ipe (Handroanthus impetiginosus, Bignoniaceae), a highly valued, ecologically keystone Neotropical timber forest tree.</title>
        <authorList>
            <person name="Silva-Junior O.B."/>
            <person name="Grattapaglia D."/>
            <person name="Novaes E."/>
            <person name="Collevatti R.G."/>
        </authorList>
    </citation>
    <scope>NUCLEOTIDE SEQUENCE [LARGE SCALE GENOMIC DNA]</scope>
    <source>
        <strain evidence="5">cv. UFG-1</strain>
    </source>
</reference>
<comment type="caution">
    <text evidence="4">The sequence shown here is derived from an EMBL/GenBank/DDBJ whole genome shotgun (WGS) entry which is preliminary data.</text>
</comment>
<dbReference type="OrthoDB" id="1928130at2759"/>
<feature type="domain" description="DUF7794" evidence="3">
    <location>
        <begin position="28"/>
        <end position="290"/>
    </location>
</feature>
<keyword evidence="2" id="KW-0732">Signal</keyword>